<organism evidence="1 2">
    <name type="scientific">bacterium (Candidatus Ratteibacteria) CG01_land_8_20_14_3_00_40_19</name>
    <dbReference type="NCBI Taxonomy" id="2014290"/>
    <lineage>
        <taxon>Bacteria</taxon>
        <taxon>Candidatus Ratteibacteria</taxon>
    </lineage>
</organism>
<dbReference type="Proteomes" id="UP000228886">
    <property type="component" value="Unassembled WGS sequence"/>
</dbReference>
<sequence length="200" mass="23330">MAKVLNWVIVERAIRNSEITLFAPLDLKRILGVSEISVRFFLTRYTKKKAIVKLRRGLYCLDDNLPSDFEIANILYQPSYISLTYALAYYHIIPEMAYTITSITSRPTYEFEVLGKNFRYHQIKRSAFSGYVPEKISGKTILIADKEKALVDYLYFVNRKRYSLNARLNLSLLNKKKVSQYGELFKSKSLKGLIKEIYVQ</sequence>
<evidence type="ECO:0000313" key="2">
    <source>
        <dbReference type="Proteomes" id="UP000228886"/>
    </source>
</evidence>
<evidence type="ECO:0008006" key="3">
    <source>
        <dbReference type="Google" id="ProtNLM"/>
    </source>
</evidence>
<evidence type="ECO:0000313" key="1">
    <source>
        <dbReference type="EMBL" id="PIV63336.1"/>
    </source>
</evidence>
<dbReference type="AlphaFoldDB" id="A0A2M7E6G8"/>
<proteinExistence type="predicted"/>
<gene>
    <name evidence="1" type="ORF">COS11_07970</name>
</gene>
<accession>A0A2M7E6G8</accession>
<reference evidence="2" key="1">
    <citation type="submission" date="2017-09" db="EMBL/GenBank/DDBJ databases">
        <title>Depth-based differentiation of microbial function through sediment-hosted aquifers and enrichment of novel symbionts in the deep terrestrial subsurface.</title>
        <authorList>
            <person name="Probst A.J."/>
            <person name="Ladd B."/>
            <person name="Jarett J.K."/>
            <person name="Geller-Mcgrath D.E."/>
            <person name="Sieber C.M.K."/>
            <person name="Emerson J.B."/>
            <person name="Anantharaman K."/>
            <person name="Thomas B.C."/>
            <person name="Malmstrom R."/>
            <person name="Stieglmeier M."/>
            <person name="Klingl A."/>
            <person name="Woyke T."/>
            <person name="Ryan C.M."/>
            <person name="Banfield J.F."/>
        </authorList>
    </citation>
    <scope>NUCLEOTIDE SEQUENCE [LARGE SCALE GENOMIC DNA]</scope>
</reference>
<protein>
    <recommendedName>
        <fullName evidence="3">AbiEi antitoxin C-terminal domain-containing protein</fullName>
    </recommendedName>
</protein>
<comment type="caution">
    <text evidence="1">The sequence shown here is derived from an EMBL/GenBank/DDBJ whole genome shotgun (WGS) entry which is preliminary data.</text>
</comment>
<dbReference type="EMBL" id="PETL01000381">
    <property type="protein sequence ID" value="PIV63336.1"/>
    <property type="molecule type" value="Genomic_DNA"/>
</dbReference>
<name>A0A2M7E6G8_9BACT</name>